<dbReference type="OrthoDB" id="10058500at2759"/>
<comment type="caution">
    <text evidence="2">The sequence shown here is derived from an EMBL/GenBank/DDBJ whole genome shotgun (WGS) entry which is preliminary data.</text>
</comment>
<protein>
    <submittedName>
        <fullName evidence="2">Uncharacterized protein</fullName>
    </submittedName>
</protein>
<proteinExistence type="predicted"/>
<feature type="region of interest" description="Disordered" evidence="1">
    <location>
        <begin position="70"/>
        <end position="90"/>
    </location>
</feature>
<feature type="compositionally biased region" description="Polar residues" evidence="1">
    <location>
        <begin position="70"/>
        <end position="84"/>
    </location>
</feature>
<dbReference type="Proteomes" id="UP001152888">
    <property type="component" value="Unassembled WGS sequence"/>
</dbReference>
<keyword evidence="3" id="KW-1185">Reference proteome</keyword>
<evidence type="ECO:0000256" key="1">
    <source>
        <dbReference type="SAM" id="MobiDB-lite"/>
    </source>
</evidence>
<organism evidence="2 3">
    <name type="scientific">Acanthoscelides obtectus</name>
    <name type="common">Bean weevil</name>
    <name type="synonym">Bruchus obtectus</name>
    <dbReference type="NCBI Taxonomy" id="200917"/>
    <lineage>
        <taxon>Eukaryota</taxon>
        <taxon>Metazoa</taxon>
        <taxon>Ecdysozoa</taxon>
        <taxon>Arthropoda</taxon>
        <taxon>Hexapoda</taxon>
        <taxon>Insecta</taxon>
        <taxon>Pterygota</taxon>
        <taxon>Neoptera</taxon>
        <taxon>Endopterygota</taxon>
        <taxon>Coleoptera</taxon>
        <taxon>Polyphaga</taxon>
        <taxon>Cucujiformia</taxon>
        <taxon>Chrysomeloidea</taxon>
        <taxon>Chrysomelidae</taxon>
        <taxon>Bruchinae</taxon>
        <taxon>Bruchini</taxon>
        <taxon>Acanthoscelides</taxon>
    </lineage>
</organism>
<accession>A0A9P0JUN2</accession>
<reference evidence="2" key="1">
    <citation type="submission" date="2022-03" db="EMBL/GenBank/DDBJ databases">
        <authorList>
            <person name="Sayadi A."/>
        </authorList>
    </citation>
    <scope>NUCLEOTIDE SEQUENCE</scope>
</reference>
<dbReference type="AlphaFoldDB" id="A0A9P0JUN2"/>
<evidence type="ECO:0000313" key="2">
    <source>
        <dbReference type="EMBL" id="CAH1958191.1"/>
    </source>
</evidence>
<gene>
    <name evidence="2" type="ORF">ACAOBT_LOCUS2520</name>
</gene>
<name>A0A9P0JUN2_ACAOB</name>
<sequence>MLNLDVPMAAILPENNTNVVGKEIAFESSSPSTESGHGTTLNLDISYALTEAINNDIIFDCSQVAASQSYSQDNDLFPSPTTSTKRIHIS</sequence>
<dbReference type="EMBL" id="CAKOFQ010006676">
    <property type="protein sequence ID" value="CAH1958191.1"/>
    <property type="molecule type" value="Genomic_DNA"/>
</dbReference>
<evidence type="ECO:0000313" key="3">
    <source>
        <dbReference type="Proteomes" id="UP001152888"/>
    </source>
</evidence>